<dbReference type="Gene3D" id="2.40.50.100">
    <property type="match status" value="1"/>
</dbReference>
<dbReference type="Pfam" id="PF25944">
    <property type="entry name" value="Beta-barrel_RND"/>
    <property type="match status" value="1"/>
</dbReference>
<comment type="subcellular location">
    <subcellularLocation>
        <location evidence="1">Cell envelope</location>
    </subcellularLocation>
</comment>
<keyword evidence="9" id="KW-1185">Reference proteome</keyword>
<feature type="domain" description="Multidrug resistance protein MdtA-like C-terminal permuted SH3" evidence="7">
    <location>
        <begin position="312"/>
        <end position="371"/>
    </location>
</feature>
<evidence type="ECO:0000313" key="9">
    <source>
        <dbReference type="Proteomes" id="UP000320300"/>
    </source>
</evidence>
<dbReference type="EMBL" id="FXTN01000006">
    <property type="protein sequence ID" value="SMO75114.1"/>
    <property type="molecule type" value="Genomic_DNA"/>
</dbReference>
<evidence type="ECO:0000256" key="3">
    <source>
        <dbReference type="SAM" id="Coils"/>
    </source>
</evidence>
<evidence type="ECO:0000313" key="8">
    <source>
        <dbReference type="EMBL" id="SMO75114.1"/>
    </source>
</evidence>
<dbReference type="Proteomes" id="UP000320300">
    <property type="component" value="Unassembled WGS sequence"/>
</dbReference>
<dbReference type="NCBIfam" id="TIGR01730">
    <property type="entry name" value="RND_mfp"/>
    <property type="match status" value="1"/>
</dbReference>
<dbReference type="AlphaFoldDB" id="A0A521DTT1"/>
<evidence type="ECO:0000256" key="1">
    <source>
        <dbReference type="ARBA" id="ARBA00004196"/>
    </source>
</evidence>
<evidence type="ECO:0000259" key="4">
    <source>
        <dbReference type="Pfam" id="PF25876"/>
    </source>
</evidence>
<dbReference type="GO" id="GO:0022857">
    <property type="term" value="F:transmembrane transporter activity"/>
    <property type="evidence" value="ECO:0007669"/>
    <property type="project" value="InterPro"/>
</dbReference>
<dbReference type="InterPro" id="IPR058626">
    <property type="entry name" value="MdtA-like_b-barrel"/>
</dbReference>
<keyword evidence="3" id="KW-0175">Coiled coil</keyword>
<feature type="domain" description="Multidrug resistance protein MdtA-like beta-barrel" evidence="6">
    <location>
        <begin position="219"/>
        <end position="306"/>
    </location>
</feature>
<dbReference type="SUPFAM" id="SSF111369">
    <property type="entry name" value="HlyD-like secretion proteins"/>
    <property type="match status" value="1"/>
</dbReference>
<feature type="coiled-coil region" evidence="3">
    <location>
        <begin position="150"/>
        <end position="177"/>
    </location>
</feature>
<dbReference type="InterPro" id="IPR006143">
    <property type="entry name" value="RND_pump_MFP"/>
</dbReference>
<name>A0A521DTT1_9SPHI</name>
<protein>
    <submittedName>
        <fullName evidence="8">Membrane fusion protein, multidrug efflux system</fullName>
    </submittedName>
</protein>
<dbReference type="Gene3D" id="2.40.30.170">
    <property type="match status" value="1"/>
</dbReference>
<dbReference type="GO" id="GO:0030313">
    <property type="term" value="C:cell envelope"/>
    <property type="evidence" value="ECO:0007669"/>
    <property type="project" value="UniProtKB-SubCell"/>
</dbReference>
<dbReference type="PANTHER" id="PTHR30158:SF23">
    <property type="entry name" value="MULTIDRUG RESISTANCE PROTEIN MEXA"/>
    <property type="match status" value="1"/>
</dbReference>
<feature type="domain" description="Multidrug resistance protein MdtA-like alpha-helical hairpin" evidence="4">
    <location>
        <begin position="112"/>
        <end position="181"/>
    </location>
</feature>
<accession>A0A521DTT1</accession>
<dbReference type="InterPro" id="IPR058627">
    <property type="entry name" value="MdtA-like_C"/>
</dbReference>
<feature type="domain" description="Multidrug resistance protein MdtA-like barrel-sandwich hybrid" evidence="5">
    <location>
        <begin position="73"/>
        <end position="211"/>
    </location>
</feature>
<dbReference type="OrthoDB" id="9801814at2"/>
<comment type="similarity">
    <text evidence="2">Belongs to the membrane fusion protein (MFP) (TC 8.A.1) family.</text>
</comment>
<organism evidence="8 9">
    <name type="scientific">Pedobacter westerhofensis</name>
    <dbReference type="NCBI Taxonomy" id="425512"/>
    <lineage>
        <taxon>Bacteria</taxon>
        <taxon>Pseudomonadati</taxon>
        <taxon>Bacteroidota</taxon>
        <taxon>Sphingobacteriia</taxon>
        <taxon>Sphingobacteriales</taxon>
        <taxon>Sphingobacteriaceae</taxon>
        <taxon>Pedobacter</taxon>
    </lineage>
</organism>
<evidence type="ECO:0000259" key="7">
    <source>
        <dbReference type="Pfam" id="PF25967"/>
    </source>
</evidence>
<dbReference type="GO" id="GO:0005886">
    <property type="term" value="C:plasma membrane"/>
    <property type="evidence" value="ECO:0007669"/>
    <property type="project" value="TreeGrafter"/>
</dbReference>
<gene>
    <name evidence="8" type="ORF">SAMN06265348_106176</name>
</gene>
<evidence type="ECO:0000256" key="2">
    <source>
        <dbReference type="ARBA" id="ARBA00009477"/>
    </source>
</evidence>
<dbReference type="Pfam" id="PF25876">
    <property type="entry name" value="HH_MFP_RND"/>
    <property type="match status" value="1"/>
</dbReference>
<dbReference type="RefSeq" id="WP_142528642.1">
    <property type="nucleotide sequence ID" value="NZ_CBCSJO010000006.1"/>
</dbReference>
<proteinExistence type="inferred from homology"/>
<dbReference type="Gene3D" id="1.10.287.470">
    <property type="entry name" value="Helix hairpin bin"/>
    <property type="match status" value="1"/>
</dbReference>
<dbReference type="GO" id="GO:0046677">
    <property type="term" value="P:response to antibiotic"/>
    <property type="evidence" value="ECO:0007669"/>
    <property type="project" value="TreeGrafter"/>
</dbReference>
<dbReference type="PANTHER" id="PTHR30158">
    <property type="entry name" value="ACRA/E-RELATED COMPONENT OF DRUG EFFLUX TRANSPORTER"/>
    <property type="match status" value="1"/>
</dbReference>
<reference evidence="8 9" key="1">
    <citation type="submission" date="2017-05" db="EMBL/GenBank/DDBJ databases">
        <authorList>
            <person name="Varghese N."/>
            <person name="Submissions S."/>
        </authorList>
    </citation>
    <scope>NUCLEOTIDE SEQUENCE [LARGE SCALE GENOMIC DNA]</scope>
    <source>
        <strain evidence="8 9">DSM 19036</strain>
    </source>
</reference>
<dbReference type="Gene3D" id="2.40.420.20">
    <property type="match status" value="1"/>
</dbReference>
<dbReference type="Pfam" id="PF25967">
    <property type="entry name" value="RND-MFP_C"/>
    <property type="match status" value="1"/>
</dbReference>
<evidence type="ECO:0000259" key="6">
    <source>
        <dbReference type="Pfam" id="PF25944"/>
    </source>
</evidence>
<dbReference type="Pfam" id="PF25917">
    <property type="entry name" value="BSH_RND"/>
    <property type="match status" value="1"/>
</dbReference>
<evidence type="ECO:0000259" key="5">
    <source>
        <dbReference type="Pfam" id="PF25917"/>
    </source>
</evidence>
<dbReference type="InterPro" id="IPR058625">
    <property type="entry name" value="MdtA-like_BSH"/>
</dbReference>
<dbReference type="InterPro" id="IPR058624">
    <property type="entry name" value="MdtA-like_HH"/>
</dbReference>
<sequence length="396" mass="43556">MSIFRSNLDKHLFPLVGKQRIAPLILVALFWGCSEGQPLQLSAVKELPVTTVRADTVTTFKEYPAAIEGLINVEVRPQVDGKIQQVFVDEGTYVQKGQLLFQLDDRPFKERLNSAKASLHASEGALSNAKLEIDKLTPLVQNKVISSYQLKTAFSARETAEGNIEQARANVRTAQIDLEYTKLKAPVSGYIGRLNKRMGSLVTSNDPAPLTLLSDIHEVRVYFSLSESDFISFKKLYKGATLDEKLKNLPAARLVLADNSVYNLPGRIDMVDGQFDKNTGAVTLRATFGNPDMMLRSGNTGKVRLSLIHENTTLIPQESTIELQDKTFVFAVDDSNKVSRQPIIITGKSGDKYLVSSGIKAGTKIVASGIEHLKEGDQIKPQSITNIPLAANENNK</sequence>